<dbReference type="InterPro" id="IPR011761">
    <property type="entry name" value="ATP-grasp"/>
</dbReference>
<feature type="binding site" evidence="5">
    <location>
        <position position="109"/>
    </location>
    <ligand>
        <name>ATP</name>
        <dbReference type="ChEBI" id="CHEBI:30616"/>
    </ligand>
</feature>
<name>A0ABS6N890_9RHOB</name>
<evidence type="ECO:0000256" key="5">
    <source>
        <dbReference type="HAMAP-Rule" id="MF_00558"/>
    </source>
</evidence>
<reference evidence="8" key="1">
    <citation type="submission" date="2021-06" db="EMBL/GenBank/DDBJ databases">
        <title>Thalassococcus sp. CAU 1522 isolated from sea sand, Republic of Korea.</title>
        <authorList>
            <person name="Kim W."/>
        </authorList>
    </citation>
    <scope>NUCLEOTIDE SEQUENCE</scope>
    <source>
        <strain evidence="8">CAU 1522</strain>
    </source>
</reference>
<evidence type="ECO:0000256" key="1">
    <source>
        <dbReference type="ARBA" id="ARBA00022532"/>
    </source>
</evidence>
<comment type="pathway">
    <text evidence="5">Carbohydrate metabolism; tricarboxylic acid cycle; succinate from succinyl-CoA (ligase route): step 1/1.</text>
</comment>
<feature type="binding site" evidence="5">
    <location>
        <position position="46"/>
    </location>
    <ligand>
        <name>ATP</name>
        <dbReference type="ChEBI" id="CHEBI:30616"/>
    </ligand>
</feature>
<evidence type="ECO:0000256" key="6">
    <source>
        <dbReference type="PROSITE-ProRule" id="PRU00409"/>
    </source>
</evidence>
<feature type="domain" description="ATP-grasp" evidence="7">
    <location>
        <begin position="9"/>
        <end position="55"/>
    </location>
</feature>
<comment type="function">
    <text evidence="5">Succinyl-CoA synthetase functions in the citric acid cycle (TCA), coupling the hydrolysis of succinyl-CoA to the synthesis of either ATP or GTP and thus represents the only step of substrate-level phosphorylation in the TCA. The beta subunit provides nucleotide specificity of the enzyme and binds the substrate succinate, while the binding sites for coenzyme A and phosphate are found in the alpha subunit.</text>
</comment>
<gene>
    <name evidence="5 8" type="primary">sucC</name>
    <name evidence="8" type="ORF">KUH32_10635</name>
</gene>
<dbReference type="NCBIfam" id="TIGR01016">
    <property type="entry name" value="sucCoAbeta"/>
    <property type="match status" value="1"/>
</dbReference>
<dbReference type="NCBIfam" id="NF001913">
    <property type="entry name" value="PRK00696.1"/>
    <property type="match status" value="1"/>
</dbReference>
<protein>
    <recommendedName>
        <fullName evidence="5">Succinate--CoA ligase [ADP-forming] subunit beta</fullName>
        <ecNumber evidence="5">6.2.1.5</ecNumber>
    </recommendedName>
    <alternativeName>
        <fullName evidence="5">Succinyl-CoA synthetase subunit beta</fullName>
        <shortName evidence="5">SCS-beta</shortName>
    </alternativeName>
</protein>
<keyword evidence="5 6" id="KW-0067">ATP-binding</keyword>
<feature type="binding site" evidence="5">
    <location>
        <position position="209"/>
    </location>
    <ligand>
        <name>Mg(2+)</name>
        <dbReference type="ChEBI" id="CHEBI:18420"/>
    </ligand>
</feature>
<dbReference type="PANTHER" id="PTHR11815:SF10">
    <property type="entry name" value="SUCCINATE--COA LIGASE [GDP-FORMING] SUBUNIT BETA, MITOCHONDRIAL"/>
    <property type="match status" value="1"/>
</dbReference>
<feature type="binding site" evidence="5">
    <location>
        <position position="117"/>
    </location>
    <ligand>
        <name>ATP</name>
        <dbReference type="ChEBI" id="CHEBI:30616"/>
    </ligand>
</feature>
<comment type="subunit">
    <text evidence="5">Heterotetramer of two alpha and two beta subunits.</text>
</comment>
<dbReference type="Pfam" id="PF00549">
    <property type="entry name" value="Ligase_CoA"/>
    <property type="match status" value="1"/>
</dbReference>
<dbReference type="InterPro" id="IPR005811">
    <property type="entry name" value="SUCC_ACL_C"/>
</dbReference>
<keyword evidence="4 5" id="KW-0460">Magnesium</keyword>
<dbReference type="Proteomes" id="UP001166293">
    <property type="component" value="Unassembled WGS sequence"/>
</dbReference>
<comment type="cofactor">
    <cofactor evidence="5">
        <name>Mg(2+)</name>
        <dbReference type="ChEBI" id="CHEBI:18420"/>
    </cofactor>
    <text evidence="5">Binds 1 Mg(2+) ion per subunit.</text>
</comment>
<dbReference type="GO" id="GO:0004775">
    <property type="term" value="F:succinate-CoA ligase (ADP-forming) activity"/>
    <property type="evidence" value="ECO:0007669"/>
    <property type="project" value="UniProtKB-EC"/>
</dbReference>
<dbReference type="EMBL" id="JAHRWL010000001">
    <property type="protein sequence ID" value="MBV2360232.1"/>
    <property type="molecule type" value="Genomic_DNA"/>
</dbReference>
<comment type="catalytic activity">
    <reaction evidence="5">
        <text>GTP + succinate + CoA = succinyl-CoA + GDP + phosphate</text>
        <dbReference type="Rhea" id="RHEA:22120"/>
        <dbReference type="ChEBI" id="CHEBI:30031"/>
        <dbReference type="ChEBI" id="CHEBI:37565"/>
        <dbReference type="ChEBI" id="CHEBI:43474"/>
        <dbReference type="ChEBI" id="CHEBI:57287"/>
        <dbReference type="ChEBI" id="CHEBI:57292"/>
        <dbReference type="ChEBI" id="CHEBI:58189"/>
    </reaction>
</comment>
<dbReference type="HAMAP" id="MF_00558">
    <property type="entry name" value="Succ_CoA_beta"/>
    <property type="match status" value="1"/>
</dbReference>
<dbReference type="Pfam" id="PF08442">
    <property type="entry name" value="ATP-grasp_2"/>
    <property type="match status" value="1"/>
</dbReference>
<keyword evidence="9" id="KW-1185">Reference proteome</keyword>
<dbReference type="PROSITE" id="PS01217">
    <property type="entry name" value="SUCCINYL_COA_LIG_3"/>
    <property type="match status" value="1"/>
</dbReference>
<feature type="binding site" evidence="5">
    <location>
        <begin position="331"/>
        <end position="333"/>
    </location>
    <ligand>
        <name>substrate</name>
        <note>ligand shared with subunit alpha</note>
    </ligand>
</feature>
<dbReference type="PANTHER" id="PTHR11815">
    <property type="entry name" value="SUCCINYL-COA SYNTHETASE BETA CHAIN"/>
    <property type="match status" value="1"/>
</dbReference>
<dbReference type="PIRSF" id="PIRSF001554">
    <property type="entry name" value="SucCS_beta"/>
    <property type="match status" value="1"/>
</dbReference>
<comment type="catalytic activity">
    <reaction evidence="5">
        <text>succinate + ATP + CoA = succinyl-CoA + ADP + phosphate</text>
        <dbReference type="Rhea" id="RHEA:17661"/>
        <dbReference type="ChEBI" id="CHEBI:30031"/>
        <dbReference type="ChEBI" id="CHEBI:30616"/>
        <dbReference type="ChEBI" id="CHEBI:43474"/>
        <dbReference type="ChEBI" id="CHEBI:57287"/>
        <dbReference type="ChEBI" id="CHEBI:57292"/>
        <dbReference type="ChEBI" id="CHEBI:456216"/>
        <dbReference type="EC" id="6.2.1.5"/>
    </reaction>
</comment>
<feature type="binding site" evidence="5">
    <location>
        <position position="112"/>
    </location>
    <ligand>
        <name>ATP</name>
        <dbReference type="ChEBI" id="CHEBI:30616"/>
    </ligand>
</feature>
<dbReference type="InterPro" id="IPR005809">
    <property type="entry name" value="Succ_CoA_ligase-like_bsu"/>
</dbReference>
<keyword evidence="2 5" id="KW-0479">Metal-binding</keyword>
<keyword evidence="5 8" id="KW-0436">Ligase</keyword>
<dbReference type="InterPro" id="IPR017866">
    <property type="entry name" value="Succ-CoA_synthase_bsu_CS"/>
</dbReference>
<keyword evidence="3 5" id="KW-0547">Nucleotide-binding</keyword>
<organism evidence="8 9">
    <name type="scientific">Thalassococcus arenae</name>
    <dbReference type="NCBI Taxonomy" id="2851652"/>
    <lineage>
        <taxon>Bacteria</taxon>
        <taxon>Pseudomonadati</taxon>
        <taxon>Pseudomonadota</taxon>
        <taxon>Alphaproteobacteria</taxon>
        <taxon>Rhodobacterales</taxon>
        <taxon>Roseobacteraceae</taxon>
        <taxon>Thalassococcus</taxon>
    </lineage>
</organism>
<sequence>MNIHEYQAKALLRSYGAPVSDGRVVLRAEEAKTAAGELDGPLWVVKAQIHAGGRGKGSFKEADAGEKGGVRLAKSVEEAAAEAKKMLGRTLVTHQTGPAGKQVNRIYIEDGSDIARELYLALLVDRQTSRISFVCSTEGGMDIEEVAAATPEKILSFSVDPATGYQPFHGRRIAFALGLEGGQVKECVRLMGILYKAFVEKDMEMLEINPLIVMKTGSLKVLDAKVGFDGNAVYRHPDIAELRDETEEDPKELAASKYDLNYIALDGEIGCMVNGAGLAMATMDIIKLYGAEPANFLDVGGGATKEKVTEAFKIITSDPNVKGILVNIFGGIMRCDVIAEGVIAAVKEVGLKVPLVVRLEGTNVEKGKEIISGSGLDVIAADDLKDGAQKIVKAVKG</sequence>
<dbReference type="EC" id="6.2.1.5" evidence="5"/>
<evidence type="ECO:0000259" key="7">
    <source>
        <dbReference type="PROSITE" id="PS50975"/>
    </source>
</evidence>
<evidence type="ECO:0000313" key="9">
    <source>
        <dbReference type="Proteomes" id="UP001166293"/>
    </source>
</evidence>
<evidence type="ECO:0000256" key="4">
    <source>
        <dbReference type="ARBA" id="ARBA00022842"/>
    </source>
</evidence>
<keyword evidence="1 5" id="KW-0816">Tricarboxylic acid cycle</keyword>
<evidence type="ECO:0000256" key="2">
    <source>
        <dbReference type="ARBA" id="ARBA00022723"/>
    </source>
</evidence>
<evidence type="ECO:0000313" key="8">
    <source>
        <dbReference type="EMBL" id="MBV2360232.1"/>
    </source>
</evidence>
<dbReference type="RefSeq" id="WP_217778010.1">
    <property type="nucleotide sequence ID" value="NZ_JAHRWL010000001.1"/>
</dbReference>
<comment type="similarity">
    <text evidence="5">Belongs to the succinate/malate CoA ligase beta subunit family.</text>
</comment>
<dbReference type="PROSITE" id="PS50975">
    <property type="entry name" value="ATP_GRASP"/>
    <property type="match status" value="1"/>
</dbReference>
<accession>A0ABS6N890</accession>
<evidence type="ECO:0000256" key="3">
    <source>
        <dbReference type="ARBA" id="ARBA00022741"/>
    </source>
</evidence>
<feature type="binding site" evidence="5">
    <location>
        <begin position="53"/>
        <end position="55"/>
    </location>
    <ligand>
        <name>ATP</name>
        <dbReference type="ChEBI" id="CHEBI:30616"/>
    </ligand>
</feature>
<dbReference type="InterPro" id="IPR013650">
    <property type="entry name" value="ATP-grasp_succ-CoA_synth-type"/>
</dbReference>
<feature type="binding site" evidence="5">
    <location>
        <position position="223"/>
    </location>
    <ligand>
        <name>Mg(2+)</name>
        <dbReference type="ChEBI" id="CHEBI:18420"/>
    </ligand>
</feature>
<comment type="caution">
    <text evidence="8">The sequence shown here is derived from an EMBL/GenBank/DDBJ whole genome shotgun (WGS) entry which is preliminary data.</text>
</comment>
<feature type="binding site" evidence="5">
    <location>
        <position position="274"/>
    </location>
    <ligand>
        <name>substrate</name>
        <note>ligand shared with subunit alpha</note>
    </ligand>
</feature>
<proteinExistence type="inferred from homology"/>